<sequence length="131" mass="15197">MSRTTFELSITRAQDSAHLTVGYTSWLAKREPLLREASPAIRFRKLPEHRWLPMKFRALSPFGLFSSELISLRWRTRARFRRSGSIWLPRTPASACGVMIDRDHRQQPGEPHHLSYVTFTEPPSPLRITSP</sequence>
<name>A0AAV8P1H3_ENSVE</name>
<gene>
    <name evidence="1" type="ORF">OPV22_031707</name>
</gene>
<dbReference type="Proteomes" id="UP001222027">
    <property type="component" value="Unassembled WGS sequence"/>
</dbReference>
<dbReference type="EMBL" id="JAQQAF010000009">
    <property type="protein sequence ID" value="KAJ8458781.1"/>
    <property type="molecule type" value="Genomic_DNA"/>
</dbReference>
<keyword evidence="2" id="KW-1185">Reference proteome</keyword>
<evidence type="ECO:0000313" key="2">
    <source>
        <dbReference type="Proteomes" id="UP001222027"/>
    </source>
</evidence>
<comment type="caution">
    <text evidence="1">The sequence shown here is derived from an EMBL/GenBank/DDBJ whole genome shotgun (WGS) entry which is preliminary data.</text>
</comment>
<evidence type="ECO:0000313" key="1">
    <source>
        <dbReference type="EMBL" id="KAJ8458781.1"/>
    </source>
</evidence>
<reference evidence="1 2" key="1">
    <citation type="submission" date="2022-12" db="EMBL/GenBank/DDBJ databases">
        <title>Chromosome-scale assembly of the Ensete ventricosum genome.</title>
        <authorList>
            <person name="Dussert Y."/>
            <person name="Stocks J."/>
            <person name="Wendawek A."/>
            <person name="Woldeyes F."/>
            <person name="Nichols R.A."/>
            <person name="Borrell J.S."/>
        </authorList>
    </citation>
    <scope>NUCLEOTIDE SEQUENCE [LARGE SCALE GENOMIC DNA]</scope>
    <source>
        <strain evidence="2">cv. Maze</strain>
        <tissue evidence="1">Seeds</tissue>
    </source>
</reference>
<dbReference type="AlphaFoldDB" id="A0AAV8P1H3"/>
<organism evidence="1 2">
    <name type="scientific">Ensete ventricosum</name>
    <name type="common">Abyssinian banana</name>
    <name type="synonym">Musa ensete</name>
    <dbReference type="NCBI Taxonomy" id="4639"/>
    <lineage>
        <taxon>Eukaryota</taxon>
        <taxon>Viridiplantae</taxon>
        <taxon>Streptophyta</taxon>
        <taxon>Embryophyta</taxon>
        <taxon>Tracheophyta</taxon>
        <taxon>Spermatophyta</taxon>
        <taxon>Magnoliopsida</taxon>
        <taxon>Liliopsida</taxon>
        <taxon>Zingiberales</taxon>
        <taxon>Musaceae</taxon>
        <taxon>Ensete</taxon>
    </lineage>
</organism>
<protein>
    <submittedName>
        <fullName evidence="1">Uncharacterized protein</fullName>
    </submittedName>
</protein>
<proteinExistence type="predicted"/>
<accession>A0AAV8P1H3</accession>